<evidence type="ECO:0000256" key="1">
    <source>
        <dbReference type="SAM" id="Phobius"/>
    </source>
</evidence>
<keyword evidence="1" id="KW-1133">Transmembrane helix</keyword>
<dbReference type="PROSITE" id="PS51257">
    <property type="entry name" value="PROKAR_LIPOPROTEIN"/>
    <property type="match status" value="1"/>
</dbReference>
<dbReference type="PROSITE" id="PS50007">
    <property type="entry name" value="PIPLC_X_DOMAIN"/>
    <property type="match status" value="1"/>
</dbReference>
<accession>A0ABN8PBW5</accession>
<dbReference type="Proteomes" id="UP001159427">
    <property type="component" value="Unassembled WGS sequence"/>
</dbReference>
<dbReference type="EMBL" id="CALNXI010000803">
    <property type="protein sequence ID" value="CAH3140563.1"/>
    <property type="molecule type" value="Genomic_DNA"/>
</dbReference>
<protein>
    <submittedName>
        <fullName evidence="2">Uncharacterized protein</fullName>
    </submittedName>
</protein>
<dbReference type="InterPro" id="IPR017946">
    <property type="entry name" value="PLC-like_Pdiesterase_TIM-brl"/>
</dbReference>
<organism evidence="2 3">
    <name type="scientific">Porites evermanni</name>
    <dbReference type="NCBI Taxonomy" id="104178"/>
    <lineage>
        <taxon>Eukaryota</taxon>
        <taxon>Metazoa</taxon>
        <taxon>Cnidaria</taxon>
        <taxon>Anthozoa</taxon>
        <taxon>Hexacorallia</taxon>
        <taxon>Scleractinia</taxon>
        <taxon>Fungiina</taxon>
        <taxon>Poritidae</taxon>
        <taxon>Porites</taxon>
    </lineage>
</organism>
<comment type="caution">
    <text evidence="2">The sequence shown here is derived from an EMBL/GenBank/DDBJ whole genome shotgun (WGS) entry which is preliminary data.</text>
</comment>
<dbReference type="SUPFAM" id="SSF51695">
    <property type="entry name" value="PLC-like phosphodiesterases"/>
    <property type="match status" value="1"/>
</dbReference>
<name>A0ABN8PBW5_9CNID</name>
<sequence>MLIRLPYRWICVLIFLIATCSCHISLGFWFFSCPHGNGQGRAGDVCSAFCRCHPMNTCEAGVQRCARPGEYGERCHATKPCGSGLTCQPGVQKCFHLPRRHGEPCVAGYECGAGLSCEPGVQRCYHHPRLYNEPCSAGFSCSSGLSCQPGYQRCLHHPRRENERCSAGYSCADGLVCRLCDKPFATCQLGRVPALTEQDYGRPFNKVAFLVTHNSFSNSVSFAVWVRNQLFSIRQQHEDGVRGLMLDIYPGWGEADVRLCHASCFWGGSTNLLDTLIEIRKFLESNEREVITIVFEDYLRNPVILKRVFDQAGLSSHVLRKENWGDGFSDWPTLTDMRRLGRLVVFNNNGLNGFPYTEFNMWYYVRENRYGNAGLNKKECIDRPESRWNKAWNDHWSLILINWFSTAANSLQPCLNSFAEIRNKLTTCYGKFGSWANFVAVDFYTAGSGGGAFQAVKWLNKKFRGKLGRLVRSLQ</sequence>
<keyword evidence="1" id="KW-0472">Membrane</keyword>
<gene>
    <name evidence="2" type="ORF">PEVE_00041843</name>
</gene>
<evidence type="ECO:0000313" key="3">
    <source>
        <dbReference type="Proteomes" id="UP001159427"/>
    </source>
</evidence>
<reference evidence="2 3" key="1">
    <citation type="submission" date="2022-05" db="EMBL/GenBank/DDBJ databases">
        <authorList>
            <consortium name="Genoscope - CEA"/>
            <person name="William W."/>
        </authorList>
    </citation>
    <scope>NUCLEOTIDE SEQUENCE [LARGE SCALE GENOMIC DNA]</scope>
</reference>
<dbReference type="Pfam" id="PF26178">
    <property type="entry name" value="PI-PLC_cat"/>
    <property type="match status" value="1"/>
</dbReference>
<dbReference type="PANTHER" id="PTHR13593:SF113">
    <property type="entry name" value="SI:DKEY-266F7.9"/>
    <property type="match status" value="1"/>
</dbReference>
<dbReference type="InterPro" id="IPR051057">
    <property type="entry name" value="PI-PLC_domain"/>
</dbReference>
<dbReference type="Gene3D" id="3.20.20.190">
    <property type="entry name" value="Phosphatidylinositol (PI) phosphodiesterase"/>
    <property type="match status" value="1"/>
</dbReference>
<evidence type="ECO:0000313" key="2">
    <source>
        <dbReference type="EMBL" id="CAH3140563.1"/>
    </source>
</evidence>
<dbReference type="PANTHER" id="PTHR13593">
    <property type="match status" value="1"/>
</dbReference>
<feature type="transmembrane region" description="Helical" evidence="1">
    <location>
        <begin position="7"/>
        <end position="31"/>
    </location>
</feature>
<keyword evidence="3" id="KW-1185">Reference proteome</keyword>
<proteinExistence type="predicted"/>
<keyword evidence="1" id="KW-0812">Transmembrane</keyword>